<dbReference type="EMBL" id="JAYMRU010000207">
    <property type="protein sequence ID" value="MEM5406481.1"/>
    <property type="molecule type" value="Genomic_DNA"/>
</dbReference>
<dbReference type="Proteomes" id="UP001392318">
    <property type="component" value="Unassembled WGS sequence"/>
</dbReference>
<feature type="non-terminal residue" evidence="1">
    <location>
        <position position="1"/>
    </location>
</feature>
<keyword evidence="2" id="KW-1185">Reference proteome</keyword>
<sequence>LGMDTVGFLMMSHMTTPENLAVEAKKMESYGATCIYVVDSGGALTMNDVRDRFRAVKAVLKPETQTGMHAHHNLSLGVANSIVA</sequence>
<gene>
    <name evidence="1" type="ORF">VSR83_42140</name>
</gene>
<name>A0ACC6RXJ3_9BURK</name>
<proteinExistence type="predicted"/>
<evidence type="ECO:0000313" key="2">
    <source>
        <dbReference type="Proteomes" id="UP001392318"/>
    </source>
</evidence>
<feature type="non-terminal residue" evidence="1">
    <location>
        <position position="84"/>
    </location>
</feature>
<comment type="caution">
    <text evidence="1">The sequence shown here is derived from an EMBL/GenBank/DDBJ whole genome shotgun (WGS) entry which is preliminary data.</text>
</comment>
<accession>A0ACC6RXJ3</accession>
<reference evidence="1" key="1">
    <citation type="submission" date="2024-01" db="EMBL/GenBank/DDBJ databases">
        <title>The diversity of rhizobia nodulating Mimosa spp. in eleven states of Brazil covering several biomes is determined by host plant, location, and edaphic factors.</title>
        <authorList>
            <person name="Rouws L."/>
            <person name="Barauna A."/>
            <person name="Beukes C."/>
            <person name="De Faria S.M."/>
            <person name="Gross E."/>
            <person name="Dos Reis Junior F.B."/>
            <person name="Simon M."/>
            <person name="Maluk M."/>
            <person name="Odee D.W."/>
            <person name="Kenicer G."/>
            <person name="Young J.P.W."/>
            <person name="Reis V.M."/>
            <person name="Zilli J."/>
            <person name="James E.K."/>
        </authorList>
    </citation>
    <scope>NUCLEOTIDE SEQUENCE</scope>
    <source>
        <strain evidence="1">JPY452</strain>
    </source>
</reference>
<protein>
    <submittedName>
        <fullName evidence="1">4-hydroxy-2-oxovalerate aldolase</fullName>
    </submittedName>
</protein>
<evidence type="ECO:0000313" key="1">
    <source>
        <dbReference type="EMBL" id="MEM5406481.1"/>
    </source>
</evidence>
<organism evidence="1 2">
    <name type="scientific">Paraburkholderia unamae</name>
    <dbReference type="NCBI Taxonomy" id="219649"/>
    <lineage>
        <taxon>Bacteria</taxon>
        <taxon>Pseudomonadati</taxon>
        <taxon>Pseudomonadota</taxon>
        <taxon>Betaproteobacteria</taxon>
        <taxon>Burkholderiales</taxon>
        <taxon>Burkholderiaceae</taxon>
        <taxon>Paraburkholderia</taxon>
    </lineage>
</organism>